<dbReference type="CDD" id="cd00154">
    <property type="entry name" value="Rab"/>
    <property type="match status" value="1"/>
</dbReference>
<dbReference type="SMART" id="SM00174">
    <property type="entry name" value="RHO"/>
    <property type="match status" value="1"/>
</dbReference>
<name>A0A8B9GEX3_9PSIT</name>
<feature type="region of interest" description="Disordered" evidence="4">
    <location>
        <begin position="121"/>
        <end position="160"/>
    </location>
</feature>
<evidence type="ECO:0000256" key="2">
    <source>
        <dbReference type="ARBA" id="ARBA00023134"/>
    </source>
</evidence>
<evidence type="ECO:0000313" key="7">
    <source>
        <dbReference type="Proteomes" id="UP000694522"/>
    </source>
</evidence>
<feature type="region of interest" description="Disordered" evidence="4">
    <location>
        <begin position="869"/>
        <end position="1013"/>
    </location>
</feature>
<keyword evidence="1" id="KW-0547">Nucleotide-binding</keyword>
<evidence type="ECO:0000313" key="6">
    <source>
        <dbReference type="Ensembl" id="ENSACOP00000023297.1"/>
    </source>
</evidence>
<dbReference type="SMART" id="SM00176">
    <property type="entry name" value="RAN"/>
    <property type="match status" value="1"/>
</dbReference>
<keyword evidence="5" id="KW-0732">Signal</keyword>
<feature type="region of interest" description="Disordered" evidence="4">
    <location>
        <begin position="26"/>
        <end position="88"/>
    </location>
</feature>
<organism evidence="6 7">
    <name type="scientific">Amazona collaria</name>
    <name type="common">yellow-billed parrot</name>
    <dbReference type="NCBI Taxonomy" id="241587"/>
    <lineage>
        <taxon>Eukaryota</taxon>
        <taxon>Metazoa</taxon>
        <taxon>Chordata</taxon>
        <taxon>Craniata</taxon>
        <taxon>Vertebrata</taxon>
        <taxon>Euteleostomi</taxon>
        <taxon>Archelosauria</taxon>
        <taxon>Archosauria</taxon>
        <taxon>Dinosauria</taxon>
        <taxon>Saurischia</taxon>
        <taxon>Theropoda</taxon>
        <taxon>Coelurosauria</taxon>
        <taxon>Aves</taxon>
        <taxon>Neognathae</taxon>
        <taxon>Neoaves</taxon>
        <taxon>Telluraves</taxon>
        <taxon>Australaves</taxon>
        <taxon>Psittaciformes</taxon>
        <taxon>Psittacidae</taxon>
        <taxon>Amazona</taxon>
    </lineage>
</organism>
<feature type="region of interest" description="Disordered" evidence="4">
    <location>
        <begin position="1169"/>
        <end position="1266"/>
    </location>
</feature>
<reference evidence="6" key="2">
    <citation type="submission" date="2025-09" db="UniProtKB">
        <authorList>
            <consortium name="Ensembl"/>
        </authorList>
    </citation>
    <scope>IDENTIFICATION</scope>
</reference>
<dbReference type="PANTHER" id="PTHR47977">
    <property type="entry name" value="RAS-RELATED PROTEIN RAB"/>
    <property type="match status" value="1"/>
</dbReference>
<dbReference type="InterPro" id="IPR050227">
    <property type="entry name" value="Rab"/>
</dbReference>
<evidence type="ECO:0000256" key="1">
    <source>
        <dbReference type="ARBA" id="ARBA00022741"/>
    </source>
</evidence>
<evidence type="ECO:0008006" key="8">
    <source>
        <dbReference type="Google" id="ProtNLM"/>
    </source>
</evidence>
<dbReference type="InterPro" id="IPR005225">
    <property type="entry name" value="Small_GTP-bd"/>
</dbReference>
<dbReference type="Ensembl" id="ENSACOT00000024104.1">
    <property type="protein sequence ID" value="ENSACOP00000023297.1"/>
    <property type="gene ID" value="ENSACOG00000015767.1"/>
</dbReference>
<accession>A0A8B9GEX3</accession>
<dbReference type="PROSITE" id="PS51421">
    <property type="entry name" value="RAS"/>
    <property type="match status" value="1"/>
</dbReference>
<dbReference type="InterPro" id="IPR027417">
    <property type="entry name" value="P-loop_NTPase"/>
</dbReference>
<evidence type="ECO:0000256" key="4">
    <source>
        <dbReference type="SAM" id="MobiDB-lite"/>
    </source>
</evidence>
<feature type="region of interest" description="Disordered" evidence="4">
    <location>
        <begin position="652"/>
        <end position="708"/>
    </location>
</feature>
<feature type="compositionally biased region" description="Basic and acidic residues" evidence="4">
    <location>
        <begin position="933"/>
        <end position="956"/>
    </location>
</feature>
<dbReference type="InterPro" id="IPR001806">
    <property type="entry name" value="Small_GTPase"/>
</dbReference>
<dbReference type="PROSITE" id="PS51419">
    <property type="entry name" value="RAB"/>
    <property type="match status" value="1"/>
</dbReference>
<feature type="compositionally biased region" description="Polar residues" evidence="4">
    <location>
        <begin position="901"/>
        <end position="918"/>
    </location>
</feature>
<feature type="signal peptide" evidence="5">
    <location>
        <begin position="1"/>
        <end position="32"/>
    </location>
</feature>
<feature type="region of interest" description="Disordered" evidence="4">
    <location>
        <begin position="536"/>
        <end position="584"/>
    </location>
</feature>
<keyword evidence="7" id="KW-1185">Reference proteome</keyword>
<feature type="region of interest" description="Disordered" evidence="4">
    <location>
        <begin position="1366"/>
        <end position="1392"/>
    </location>
</feature>
<dbReference type="Proteomes" id="UP000694522">
    <property type="component" value="Unplaced"/>
</dbReference>
<sequence>MSWPSPFSAFSRVWEMLLAEISLLGAPQGVSSVEEDPFPEPLKEERPSEQSSLLREMNDAIAALSKQLRPQAPGAPPAPANTAHHPHDDAEPQMRLEEATAHGTPPRVLQETLSGHIGHKLFEGDMEEGPGTAPDVTQAGASTGAGHHRAQEPEQGEEEQRTLFLQGKGGGVKEAMVKVEEHLQGALEENTEAGEQMLREVEGAGWMQEKANWEKAQLLGEAEEVALSQGENLEAGLGSPEAMEAGLGVQQCLGMDEFHPAAAQPLGTGLGDEAQPPLGLSKELEIRPGELPEPEPPSRGKARIGAAQGRSVLPEVTVAPGTGMLEEDRVSAEAKLQGEALDAEVLPAQAQHGAGVEEREVEVTQGESARGDAEQGGSIGAEVPVPAVLPPEDVQEGGAGTDVPPLEEQSSRANVQLLAEVEAALQPWVEAGSLGTKQVGRVAPDVQPLEEGHQPELGLGEDMGAAVVQGEGPSPAEMSLGSPDLCVLFPVKAQALEMVEAQDSWADMQLHRGSSPETPQGEEGHTVVHLLEEDEDGAQERGEHGLPQEPVLGPQGAGFGQGEGAAAGVQPQEEAESPDRLEDQSTCASVWMLAEMDEVKVTPGWNTEDLQLLSEVSSLGTEQRGNVAPGVQPLDQVDKAELVALEAEDAQADMEPHGGLSPEAPWGAGGGTAVQREEKDEDGAQEQGERGVPQEPVLDPQGAGFGHGEVAAAGLKPWEEAESLDRLEYQNIGANVQALAVVEKLKVTPGGSTDTDLQLLSEDSSLDTEQGGSVAPDVQPLDQVDKAELVEMGAEDSTANVELQWGPSIETLQGGEHHAGLQLVEEDEDGEEGQSECGLPHEPVLHPSGVAIRQGGGAAAGVQPWEEAESLDRLEDQSTDASVRTSAEMDEVKVTPGGSTGTDLQLLSEVSSPGTEQRGSVAPDVPDVQTLDQVDKAELVEMKAEDWADMELHRGPSPETPQGEGGHAALHHMEEDDNGAQEQGKSGLPQEPVLHPHRVRQREGAGTGVQPHAEAVILDTLEAQSPAASVQPLAEVDELKPTPEADLQLPREVSSLDTEQGGGVAPDVQPLDQVDKAELVEMEAEDWADMELHGGPSPETPQGGGGHAAMQLVEEDENGEEGQGEHGLQQESVLDPQGAGFGQGEGAATGVHAQDKAVILGRLEAQSTDMGVQPLTEPEELRSSSGGSTEANVGAAGMQEGKQSHTAGSDVAHTAEGCKGAAGAHVPPPAEAISYPEHDAAPKAPGVGAKLGALTGLDGQNPEDTQTLELPQGERAAAEGRPLDGAQGLAMGQGLKLEAGGRSSVETQGLGLKQGHDDGTCAPAFPVSEVPLQISTLKLEAVMQEDVLVPDVRLLGASGQAAQSELQKQVSAQAEKLPHEMETGKAAAGPAELPKQEVAPASPLHTRVLQQEDSGNDQLGMVLGGSSLGDAASTQPQRQFLGEQSKDLDVDRWKRKQEVGRKMSQEGEPSPGEPETVSADGAGAAPRGSAKAPLDPDHLYNVLFVGDSHVGKTSFLYRLHADTFNPHLTATVGLDYQVKNFVVDNKCFALRLWDSAGQERYHSITKQFFRKADGVVLMYDITSEYSFLDVQYWLSCIQEGAEDGVSILLLGNKTDCAAERQVPMEQGERLAKEHQLMFYECSAASGHNISESMVSLIRLLKANEDKLKNKAEEVLKLPQKKKSCCW</sequence>
<protein>
    <recommendedName>
        <fullName evidence="8">Ras-related protein Rab-44</fullName>
    </recommendedName>
</protein>
<evidence type="ECO:0000256" key="3">
    <source>
        <dbReference type="ARBA" id="ARBA00023288"/>
    </source>
</evidence>
<dbReference type="SUPFAM" id="SSF52540">
    <property type="entry name" value="P-loop containing nucleoside triphosphate hydrolases"/>
    <property type="match status" value="1"/>
</dbReference>
<dbReference type="PRINTS" id="PR00449">
    <property type="entry name" value="RASTRNSFRMNG"/>
</dbReference>
<proteinExistence type="predicted"/>
<reference evidence="6" key="1">
    <citation type="submission" date="2025-08" db="UniProtKB">
        <authorList>
            <consortium name="Ensembl"/>
        </authorList>
    </citation>
    <scope>IDENTIFICATION</scope>
</reference>
<keyword evidence="2" id="KW-0342">GTP-binding</keyword>
<feature type="chain" id="PRO_5034846121" description="Ras-related protein Rab-44" evidence="5">
    <location>
        <begin position="33"/>
        <end position="1686"/>
    </location>
</feature>
<dbReference type="Pfam" id="PF00071">
    <property type="entry name" value="Ras"/>
    <property type="match status" value="1"/>
</dbReference>
<feature type="region of interest" description="Disordered" evidence="4">
    <location>
        <begin position="284"/>
        <end position="308"/>
    </location>
</feature>
<feature type="compositionally biased region" description="Gly residues" evidence="4">
    <location>
        <begin position="555"/>
        <end position="565"/>
    </location>
</feature>
<feature type="region of interest" description="Disordered" evidence="4">
    <location>
        <begin position="1026"/>
        <end position="1047"/>
    </location>
</feature>
<dbReference type="Gene3D" id="3.40.50.300">
    <property type="entry name" value="P-loop containing nucleotide triphosphate hydrolases"/>
    <property type="match status" value="1"/>
</dbReference>
<dbReference type="GO" id="GO:0003924">
    <property type="term" value="F:GTPase activity"/>
    <property type="evidence" value="ECO:0007669"/>
    <property type="project" value="InterPro"/>
</dbReference>
<keyword evidence="3" id="KW-0449">Lipoprotein</keyword>
<feature type="region of interest" description="Disordered" evidence="4">
    <location>
        <begin position="1416"/>
        <end position="1492"/>
    </location>
</feature>
<dbReference type="SMART" id="SM00175">
    <property type="entry name" value="RAB"/>
    <property type="match status" value="1"/>
</dbReference>
<dbReference type="GO" id="GO:0005525">
    <property type="term" value="F:GTP binding"/>
    <property type="evidence" value="ECO:0007669"/>
    <property type="project" value="UniProtKB-KW"/>
</dbReference>
<feature type="compositionally biased region" description="Low complexity" evidence="4">
    <location>
        <begin position="1466"/>
        <end position="1475"/>
    </location>
</feature>
<dbReference type="SMART" id="SM00173">
    <property type="entry name" value="RAS"/>
    <property type="match status" value="1"/>
</dbReference>
<dbReference type="FunFam" id="3.40.50.300:FF:001129">
    <property type="entry name" value="ras-related protein Rab-44 isoform X2"/>
    <property type="match status" value="1"/>
</dbReference>
<evidence type="ECO:0000256" key="5">
    <source>
        <dbReference type="SAM" id="SignalP"/>
    </source>
</evidence>
<dbReference type="NCBIfam" id="TIGR00231">
    <property type="entry name" value="small_GTP"/>
    <property type="match status" value="1"/>
</dbReference>
<feature type="compositionally biased region" description="Basic and acidic residues" evidence="4">
    <location>
        <begin position="1444"/>
        <end position="1465"/>
    </location>
</feature>